<protein>
    <submittedName>
        <fullName evidence="4">Basic region leucine zipper</fullName>
    </submittedName>
</protein>
<evidence type="ECO:0000313" key="4">
    <source>
        <dbReference type="EMBL" id="PIO75329.1"/>
    </source>
</evidence>
<accession>A0A2G9UYK0</accession>
<evidence type="ECO:0000256" key="2">
    <source>
        <dbReference type="SAM" id="MobiDB-lite"/>
    </source>
</evidence>
<proteinExistence type="predicted"/>
<dbReference type="Gene3D" id="1.20.5.170">
    <property type="match status" value="1"/>
</dbReference>
<dbReference type="InterPro" id="IPR046347">
    <property type="entry name" value="bZIP_sf"/>
</dbReference>
<feature type="coiled-coil region" evidence="1">
    <location>
        <begin position="306"/>
        <end position="333"/>
    </location>
</feature>
<gene>
    <name evidence="4" type="ORF">TELCIR_02623</name>
</gene>
<name>A0A2G9UYK0_TELCI</name>
<dbReference type="EMBL" id="KZ345153">
    <property type="protein sequence ID" value="PIO75329.1"/>
    <property type="molecule type" value="Genomic_DNA"/>
</dbReference>
<keyword evidence="1" id="KW-0175">Coiled coil</keyword>
<evidence type="ECO:0000313" key="5">
    <source>
        <dbReference type="Proteomes" id="UP000230423"/>
    </source>
</evidence>
<organism evidence="4 5">
    <name type="scientific">Teladorsagia circumcincta</name>
    <name type="common">Brown stomach worm</name>
    <name type="synonym">Ostertagia circumcincta</name>
    <dbReference type="NCBI Taxonomy" id="45464"/>
    <lineage>
        <taxon>Eukaryota</taxon>
        <taxon>Metazoa</taxon>
        <taxon>Ecdysozoa</taxon>
        <taxon>Nematoda</taxon>
        <taxon>Chromadorea</taxon>
        <taxon>Rhabditida</taxon>
        <taxon>Rhabditina</taxon>
        <taxon>Rhabditomorpha</taxon>
        <taxon>Strongyloidea</taxon>
        <taxon>Trichostrongylidae</taxon>
        <taxon>Teladorsagia</taxon>
    </lineage>
</organism>
<dbReference type="CDD" id="cd14692">
    <property type="entry name" value="bZIP_ATF4"/>
    <property type="match status" value="1"/>
</dbReference>
<dbReference type="Proteomes" id="UP000230423">
    <property type="component" value="Unassembled WGS sequence"/>
</dbReference>
<sequence>MLSRFTRMSSLGAHLVSGCTALRDPPTAPKPIAKLESSGRSCTFVSPKESSSGSPDPFLWHEHENFLAELSELDHLKSDLSPRTSPERQSSTLDDSAEWSSILHSMEWIDKFEALDIPKIDSDCSTDYPESTSQDETSDFLDKTASLIDWKAWDCYLGVDDDLSLDVKCENKPADAEHHEEIDQIRDVKVKEEGDSLHPCEQKPKNLVFCNSLNEIERAIVRSSGPLTWLPSVREDDQCSELSSYSTPSSLSLDVASQVRTLKRRGVKMKPPSDDETNHRRWLNREAAFRYRERKRMEQLERKKELEDLTYRNKLLKQQVRELSREVALWREKLDIANFV</sequence>
<dbReference type="InterPro" id="IPR004827">
    <property type="entry name" value="bZIP"/>
</dbReference>
<dbReference type="SUPFAM" id="SSF57959">
    <property type="entry name" value="Leucine zipper domain"/>
    <property type="match status" value="1"/>
</dbReference>
<feature type="compositionally biased region" description="Polar residues" evidence="2">
    <location>
        <begin position="38"/>
        <end position="54"/>
    </location>
</feature>
<keyword evidence="5" id="KW-1185">Reference proteome</keyword>
<dbReference type="SMART" id="SM00338">
    <property type="entry name" value="BRLZ"/>
    <property type="match status" value="1"/>
</dbReference>
<dbReference type="PROSITE" id="PS50217">
    <property type="entry name" value="BZIP"/>
    <property type="match status" value="1"/>
</dbReference>
<dbReference type="PROSITE" id="PS51257">
    <property type="entry name" value="PROKAR_LIPOPROTEIN"/>
    <property type="match status" value="1"/>
</dbReference>
<dbReference type="AlphaFoldDB" id="A0A2G9UYK0"/>
<reference evidence="4 5" key="1">
    <citation type="submission" date="2015-09" db="EMBL/GenBank/DDBJ databases">
        <title>Draft genome of the parasitic nematode Teladorsagia circumcincta isolate WARC Sus (inbred).</title>
        <authorList>
            <person name="Mitreva M."/>
        </authorList>
    </citation>
    <scope>NUCLEOTIDE SEQUENCE [LARGE SCALE GENOMIC DNA]</scope>
    <source>
        <strain evidence="4 5">S</strain>
    </source>
</reference>
<feature type="domain" description="BZIP" evidence="3">
    <location>
        <begin position="274"/>
        <end position="334"/>
    </location>
</feature>
<evidence type="ECO:0000259" key="3">
    <source>
        <dbReference type="PROSITE" id="PS50217"/>
    </source>
</evidence>
<feature type="region of interest" description="Disordered" evidence="2">
    <location>
        <begin position="19"/>
        <end position="55"/>
    </location>
</feature>
<dbReference type="OrthoDB" id="5812534at2759"/>
<dbReference type="GO" id="GO:0003700">
    <property type="term" value="F:DNA-binding transcription factor activity"/>
    <property type="evidence" value="ECO:0007669"/>
    <property type="project" value="InterPro"/>
</dbReference>
<dbReference type="Pfam" id="PF07716">
    <property type="entry name" value="bZIP_2"/>
    <property type="match status" value="1"/>
</dbReference>
<evidence type="ECO:0000256" key="1">
    <source>
        <dbReference type="SAM" id="Coils"/>
    </source>
</evidence>